<dbReference type="OrthoDB" id="2020634at2759"/>
<dbReference type="STRING" id="6412.T1G994"/>
<evidence type="ECO:0000313" key="13">
    <source>
        <dbReference type="Proteomes" id="UP000015101"/>
    </source>
</evidence>
<evidence type="ECO:0000313" key="11">
    <source>
        <dbReference type="EMBL" id="ESN92661.1"/>
    </source>
</evidence>
<evidence type="ECO:0000256" key="2">
    <source>
        <dbReference type="ARBA" id="ARBA00006185"/>
    </source>
</evidence>
<dbReference type="EnsemblMetazoa" id="HelroT95975">
    <property type="protein sequence ID" value="HelroP95975"/>
    <property type="gene ID" value="HelroG95975"/>
</dbReference>
<keyword evidence="5 10" id="KW-0812">Transmembrane</keyword>
<dbReference type="Proteomes" id="UP000015101">
    <property type="component" value="Unassembled WGS sequence"/>
</dbReference>
<evidence type="ECO:0000256" key="8">
    <source>
        <dbReference type="ARBA" id="ARBA00023055"/>
    </source>
</evidence>
<dbReference type="GO" id="GO:0005776">
    <property type="term" value="C:autophagosome"/>
    <property type="evidence" value="ECO:0000318"/>
    <property type="project" value="GO_Central"/>
</dbReference>
<dbReference type="HOGENOM" id="CLU_006200_2_2_1"/>
<evidence type="ECO:0000256" key="6">
    <source>
        <dbReference type="ARBA" id="ARBA00022989"/>
    </source>
</evidence>
<dbReference type="GO" id="GO:0034497">
    <property type="term" value="P:protein localization to phagophore assembly site"/>
    <property type="evidence" value="ECO:0000318"/>
    <property type="project" value="GO_Central"/>
</dbReference>
<dbReference type="FunCoup" id="T1G994">
    <property type="interactions" value="1335"/>
</dbReference>
<keyword evidence="6 10" id="KW-1133">Transmembrane helix</keyword>
<keyword evidence="7 10" id="KW-0072">Autophagy</keyword>
<keyword evidence="9 10" id="KW-0472">Membrane</keyword>
<dbReference type="EMBL" id="KB097639">
    <property type="protein sequence ID" value="ESN92661.1"/>
    <property type="molecule type" value="Genomic_DNA"/>
</dbReference>
<dbReference type="KEGG" id="hro:HELRODRAFT_95975"/>
<evidence type="ECO:0000256" key="10">
    <source>
        <dbReference type="RuleBase" id="RU364027"/>
    </source>
</evidence>
<feature type="transmembrane region" description="Helical" evidence="10">
    <location>
        <begin position="301"/>
        <end position="325"/>
    </location>
</feature>
<feature type="transmembrane region" description="Helical" evidence="10">
    <location>
        <begin position="87"/>
        <end position="109"/>
    </location>
</feature>
<dbReference type="PANTHER" id="PTHR13038">
    <property type="entry name" value="APG9 AUTOPHAGY 9"/>
    <property type="match status" value="1"/>
</dbReference>
<feature type="transmembrane region" description="Helical" evidence="10">
    <location>
        <begin position="383"/>
        <end position="405"/>
    </location>
</feature>
<keyword evidence="8 10" id="KW-0445">Lipid transport</keyword>
<comment type="function">
    <text evidence="10">Phospholipid scramblase involved in autophagy. Cycles between the preautophagosomal structure/phagophore assembly site (PAS) and the cytoplasmic vesicle pool and supplies membrane for the growing autophagosome. Lipid scramblase activity plays a key role in preautophagosomal structure/phagophore assembly by distributing the phospholipids that arrive through ATG2 from the cytoplasmic to the luminal leaflet of the bilayer, thereby driving autophagosomal membrane expansion.</text>
</comment>
<dbReference type="OMA" id="IPTGECV"/>
<reference evidence="11 13" key="2">
    <citation type="journal article" date="2013" name="Nature">
        <title>Insights into bilaterian evolution from three spiralian genomes.</title>
        <authorList>
            <person name="Simakov O."/>
            <person name="Marletaz F."/>
            <person name="Cho S.J."/>
            <person name="Edsinger-Gonzales E."/>
            <person name="Havlak P."/>
            <person name="Hellsten U."/>
            <person name="Kuo D.H."/>
            <person name="Larsson T."/>
            <person name="Lv J."/>
            <person name="Arendt D."/>
            <person name="Savage R."/>
            <person name="Osoegawa K."/>
            <person name="de Jong P."/>
            <person name="Grimwood J."/>
            <person name="Chapman J.A."/>
            <person name="Shapiro H."/>
            <person name="Aerts A."/>
            <person name="Otillar R.P."/>
            <person name="Terry A.Y."/>
            <person name="Boore J.L."/>
            <person name="Grigoriev I.V."/>
            <person name="Lindberg D.R."/>
            <person name="Seaver E.C."/>
            <person name="Weisblat D.A."/>
            <person name="Putnam N.H."/>
            <person name="Rokhsar D.S."/>
        </authorList>
    </citation>
    <scope>NUCLEOTIDE SEQUENCE</scope>
</reference>
<reference evidence="12" key="3">
    <citation type="submission" date="2015-06" db="UniProtKB">
        <authorList>
            <consortium name="EnsemblMetazoa"/>
        </authorList>
    </citation>
    <scope>IDENTIFICATION</scope>
</reference>
<dbReference type="GO" id="GO:0034727">
    <property type="term" value="P:piecemeal microautophagy of the nucleus"/>
    <property type="evidence" value="ECO:0000318"/>
    <property type="project" value="GO_Central"/>
</dbReference>
<evidence type="ECO:0000313" key="12">
    <source>
        <dbReference type="EnsemblMetazoa" id="HelroP95975"/>
    </source>
</evidence>
<dbReference type="AlphaFoldDB" id="T1G994"/>
<dbReference type="CTD" id="20217641"/>
<evidence type="ECO:0000256" key="5">
    <source>
        <dbReference type="ARBA" id="ARBA00022692"/>
    </source>
</evidence>
<comment type="similarity">
    <text evidence="2 10">Belongs to the ATG9 family.</text>
</comment>
<sequence>MSQGQLYTTDYLLMETDNEADDNNGSGVDDVDEDNELPPTDNIVIIDSVDRDNYSRWNHLSDLDEFFTRIYAYVQRHGFLAMALQDIFQIIILWYVVIFPTFICVGVNYDVLFQDHFNITYKVIINDAIRPWKEVKERFNPFLILFLITSSFYLVFKTFKGLYNISKYWEIRRFFTYALEIQPSELANKKWHEVQTLLMLVQQKLHMCVHKNELTELDIYHRILRFKNYMVALVNKSVLPMKFNLPFWGEIVYFTSGLKYNYEMILFWGPGAPFANSWHLRKEYKSYNKRKELATILSRRIFIAGIINLLLAPVIFVWTLLYLVISHFALFRTDPGQVSLRSWSLYGRQYLRHFNELDHDFNARLNRGYRAAVKYMGLFWSPVMAAIAQFIVVISSGFLIFFVICAVTDEDTLAVQGVIKIMTLLGLVVSVVRHLIPDENMVRNPETLMTLIQSQTHYMNDSWKGQAHTRKVMDEFSQLFQYKLVYLINEMVSAIVCPFILIFSLRPNSLQIVDFLRNFTVTLEGIGDVCSFAQMDIKKHGHPEWNAPGNLELESPENKTLRAEFGKTELSLMNFKLTNPDWKVPDFENAFINNIRQNVNSMRRERGLLTGVHVLEDEDPMMTSSQALSAVGQPNGFQSVMLSSIAPASEYSSMFVTDGGFSHHHVRPTDLHLPVTLNSQGQGQQLQRNQLSGRDLFSSNVIASGAGVSGADGVSGGG</sequence>
<comment type="subcellular location">
    <subcellularLocation>
        <location evidence="1 10">Preautophagosomal structure membrane</location>
        <topology evidence="1 10">Multi-pass membrane protein</topology>
    </subcellularLocation>
</comment>
<dbReference type="GO" id="GO:0061709">
    <property type="term" value="P:reticulophagy"/>
    <property type="evidence" value="ECO:0000318"/>
    <property type="project" value="GO_Central"/>
</dbReference>
<feature type="transmembrane region" description="Helical" evidence="10">
    <location>
        <begin position="139"/>
        <end position="156"/>
    </location>
</feature>
<dbReference type="GO" id="GO:0034045">
    <property type="term" value="C:phagophore assembly site membrane"/>
    <property type="evidence" value="ECO:0007669"/>
    <property type="project" value="UniProtKB-SubCell"/>
</dbReference>
<keyword evidence="13" id="KW-1185">Reference proteome</keyword>
<evidence type="ECO:0000256" key="1">
    <source>
        <dbReference type="ARBA" id="ARBA00004511"/>
    </source>
</evidence>
<dbReference type="InterPro" id="IPR007241">
    <property type="entry name" value="Autophagy-rel_prot_9"/>
</dbReference>
<evidence type="ECO:0000256" key="9">
    <source>
        <dbReference type="ARBA" id="ARBA00023136"/>
    </source>
</evidence>
<dbReference type="Pfam" id="PF04109">
    <property type="entry name" value="ATG9"/>
    <property type="match status" value="1"/>
</dbReference>
<dbReference type="InParanoid" id="T1G994"/>
<dbReference type="GO" id="GO:0000407">
    <property type="term" value="C:phagophore assembly site"/>
    <property type="evidence" value="ECO:0000318"/>
    <property type="project" value="GO_Central"/>
</dbReference>
<organism evidence="12 13">
    <name type="scientific">Helobdella robusta</name>
    <name type="common">Californian leech</name>
    <dbReference type="NCBI Taxonomy" id="6412"/>
    <lineage>
        <taxon>Eukaryota</taxon>
        <taxon>Metazoa</taxon>
        <taxon>Spiralia</taxon>
        <taxon>Lophotrochozoa</taxon>
        <taxon>Annelida</taxon>
        <taxon>Clitellata</taxon>
        <taxon>Hirudinea</taxon>
        <taxon>Rhynchobdellida</taxon>
        <taxon>Glossiphoniidae</taxon>
        <taxon>Helobdella</taxon>
    </lineage>
</organism>
<dbReference type="EMBL" id="AMQM01001792">
    <property type="status" value="NOT_ANNOTATED_CDS"/>
    <property type="molecule type" value="Genomic_DNA"/>
</dbReference>
<accession>T1G994</accession>
<dbReference type="GO" id="GO:0000423">
    <property type="term" value="P:mitophagy"/>
    <property type="evidence" value="ECO:0000318"/>
    <property type="project" value="GO_Central"/>
</dbReference>
<dbReference type="PANTHER" id="PTHR13038:SF10">
    <property type="entry name" value="AUTOPHAGY-RELATED PROTEIN 9"/>
    <property type="match status" value="1"/>
</dbReference>
<gene>
    <name evidence="12" type="primary">20217641</name>
    <name evidence="11" type="ORF">HELRODRAFT_95975</name>
</gene>
<evidence type="ECO:0000256" key="3">
    <source>
        <dbReference type="ARBA" id="ARBA00018074"/>
    </source>
</evidence>
<evidence type="ECO:0000256" key="7">
    <source>
        <dbReference type="ARBA" id="ARBA00023006"/>
    </source>
</evidence>
<feature type="transmembrane region" description="Helical" evidence="10">
    <location>
        <begin position="417"/>
        <end position="436"/>
    </location>
</feature>
<dbReference type="GO" id="GO:0006869">
    <property type="term" value="P:lipid transport"/>
    <property type="evidence" value="ECO:0007669"/>
    <property type="project" value="UniProtKB-KW"/>
</dbReference>
<proteinExistence type="inferred from homology"/>
<dbReference type="GeneID" id="20217641"/>
<keyword evidence="4 10" id="KW-0813">Transport</keyword>
<dbReference type="eggNOG" id="KOG2173">
    <property type="taxonomic scope" value="Eukaryota"/>
</dbReference>
<evidence type="ECO:0000256" key="4">
    <source>
        <dbReference type="ARBA" id="ARBA00022448"/>
    </source>
</evidence>
<dbReference type="RefSeq" id="XP_009028971.1">
    <property type="nucleotide sequence ID" value="XM_009030723.1"/>
</dbReference>
<reference evidence="13" key="1">
    <citation type="submission" date="2012-12" db="EMBL/GenBank/DDBJ databases">
        <authorList>
            <person name="Hellsten U."/>
            <person name="Grimwood J."/>
            <person name="Chapman J.A."/>
            <person name="Shapiro H."/>
            <person name="Aerts A."/>
            <person name="Otillar R.P."/>
            <person name="Terry A.Y."/>
            <person name="Boore J.L."/>
            <person name="Simakov O."/>
            <person name="Marletaz F."/>
            <person name="Cho S.-J."/>
            <person name="Edsinger-Gonzales E."/>
            <person name="Havlak P."/>
            <person name="Kuo D.-H."/>
            <person name="Larsson T."/>
            <person name="Lv J."/>
            <person name="Arendt D."/>
            <person name="Savage R."/>
            <person name="Osoegawa K."/>
            <person name="de Jong P."/>
            <person name="Lindberg D.R."/>
            <person name="Seaver E.C."/>
            <person name="Weisblat D.A."/>
            <person name="Putnam N.H."/>
            <person name="Grigoriev I.V."/>
            <person name="Rokhsar D.S."/>
        </authorList>
    </citation>
    <scope>NUCLEOTIDE SEQUENCE</scope>
</reference>
<protein>
    <recommendedName>
        <fullName evidence="3 10">Autophagy-related protein 9</fullName>
    </recommendedName>
</protein>
<name>T1G994_HELRO</name>